<accession>A0A0B5A5X6</accession>
<dbReference type="Proteomes" id="UP000031723">
    <property type="component" value="Segment"/>
</dbReference>
<evidence type="ECO:0000313" key="2">
    <source>
        <dbReference type="Proteomes" id="UP000031723"/>
    </source>
</evidence>
<gene>
    <name evidence="1" type="primary">48</name>
    <name evidence="1" type="ORF">SHEEN_48</name>
</gene>
<organism evidence="1 2">
    <name type="scientific">Mycobacterium phage Sheen</name>
    <dbReference type="NCBI Taxonomy" id="1589274"/>
    <lineage>
        <taxon>Viruses</taxon>
        <taxon>Duplodnaviria</taxon>
        <taxon>Heunggongvirae</taxon>
        <taxon>Uroviricota</taxon>
        <taxon>Caudoviricetes</taxon>
        <taxon>Sheenvirus</taxon>
        <taxon>Sheenvirus Sheen</taxon>
    </lineage>
</organism>
<evidence type="ECO:0000313" key="1">
    <source>
        <dbReference type="EMBL" id="AJD82466.1"/>
    </source>
</evidence>
<protein>
    <submittedName>
        <fullName evidence="1">Uncharacterized protein</fullName>
    </submittedName>
</protein>
<dbReference type="EMBL" id="KP273225">
    <property type="protein sequence ID" value="AJD82466.1"/>
    <property type="molecule type" value="Genomic_DNA"/>
</dbReference>
<dbReference type="GeneID" id="26635427"/>
<name>A0A0B5A5X6_9CAUD</name>
<dbReference type="Pfam" id="PF23887">
    <property type="entry name" value="Phage_Gene47"/>
    <property type="match status" value="1"/>
</dbReference>
<proteinExistence type="predicted"/>
<reference evidence="1 2" key="1">
    <citation type="submission" date="2014-12" db="EMBL/GenBank/DDBJ databases">
        <authorList>
            <person name="Cote D."/>
            <person name="Daigle Z."/>
            <person name="Borges K.M."/>
            <person name="Adams S.D."/>
            <person name="Alvey R.M."/>
            <person name="Barekzi N."/>
            <person name="Beal Z.N."/>
            <person name="Briggs L.A."/>
            <person name="Brown T."/>
            <person name="Coomans R.J."/>
            <person name="D'Elia T."/>
            <person name="Doss J.H."/>
            <person name="Ellsworth J.A."/>
            <person name="Ettinger W.F."/>
            <person name="Fox D.J."/>
            <person name="Gauthier D.T."/>
            <person name="Andriolo J.M."/>
            <person name="Grubb S."/>
            <person name="Gugssa A.H."/>
            <person name="Hauser C.R."/>
            <person name="Hull A.K."/>
            <person name="Jackson N."/>
            <person name="Kart M.U."/>
            <person name="Korey C.A."/>
            <person name="Makemson J."/>
            <person name="McKinney A.L."/>
            <person name="Nelson P.R."/>
            <person name="Newman R.H."/>
            <person name="Powell G."/>
            <person name="Rodriguez-Lanetty M."/>
            <person name="Royer D."/>
            <person name="Sabila M.H."/>
            <person name="Sadana R."/>
            <person name="Saha S."/>
            <person name="Sangster N."/>
            <person name="Slowan-Pomeroy T."/>
            <person name="Urbinati C.R."/>
            <person name="Ward R.E."/>
            <person name="Warner M."/>
            <person name="Williamson B."/>
            <person name="Biederman B."/>
            <person name="Cresawn S.G."/>
            <person name="Bowman C.A."/>
            <person name="Russell D.A."/>
            <person name="Pope W.H."/>
            <person name="Jacobs-Sera D."/>
            <person name="Hendrix R.W."/>
            <person name="Hatfull G.H."/>
        </authorList>
    </citation>
    <scope>NUCLEOTIDE SEQUENCE [LARGE SCALE GENOMIC DNA]</scope>
</reference>
<dbReference type="InterPro" id="IPR056973">
    <property type="entry name" value="Phage_L5_Gp47"/>
</dbReference>
<dbReference type="OrthoDB" id="23550at10239"/>
<dbReference type="RefSeq" id="YP_009209085.1">
    <property type="nucleotide sequence ID" value="NC_028914.1"/>
</dbReference>
<dbReference type="KEGG" id="vg:26635427"/>
<keyword evidence="2" id="KW-1185">Reference proteome</keyword>
<sequence>MADSYLRVHTIDGDIIQGIGEVVVEPNEGGDGRLYLVGDNTKHTVFNMKYVLHYFTRPLTEEEEARVNSH</sequence>